<dbReference type="EMBL" id="CADCWG010000014">
    <property type="protein sequence ID" value="CAA9535271.1"/>
    <property type="molecule type" value="Genomic_DNA"/>
</dbReference>
<accession>A0A6J4TYX6</accession>
<organism evidence="2">
    <name type="scientific">uncultured Thermomicrobiales bacterium</name>
    <dbReference type="NCBI Taxonomy" id="1645740"/>
    <lineage>
        <taxon>Bacteria</taxon>
        <taxon>Pseudomonadati</taxon>
        <taxon>Thermomicrobiota</taxon>
        <taxon>Thermomicrobia</taxon>
        <taxon>Thermomicrobiales</taxon>
        <taxon>environmental samples</taxon>
    </lineage>
</organism>
<feature type="compositionally biased region" description="Gly residues" evidence="1">
    <location>
        <begin position="98"/>
        <end position="108"/>
    </location>
</feature>
<reference evidence="2" key="1">
    <citation type="submission" date="2020-02" db="EMBL/GenBank/DDBJ databases">
        <authorList>
            <person name="Meier V. D."/>
        </authorList>
    </citation>
    <scope>NUCLEOTIDE SEQUENCE</scope>
    <source>
        <strain evidence="2">AVDCRST_MAG49</strain>
    </source>
</reference>
<sequence length="141" mass="13856">MTAERAGTASRPGRGGPGTDEWGRLATFEEEPMADDERRTNLPSPQAPAEADLAGVADPTDVNPAMVAGGLGGATDGTQVVHHVPGAVPGKPQAAIPGAGGSLSGGGVDPFEAQGMDRGSGAGPDPFAPKEAGEDPAPGDH</sequence>
<protein>
    <submittedName>
        <fullName evidence="2">Uncharacterized protein</fullName>
    </submittedName>
</protein>
<dbReference type="AlphaFoldDB" id="A0A6J4TYX6"/>
<feature type="region of interest" description="Disordered" evidence="1">
    <location>
        <begin position="77"/>
        <end position="141"/>
    </location>
</feature>
<name>A0A6J4TYX6_9BACT</name>
<evidence type="ECO:0000256" key="1">
    <source>
        <dbReference type="SAM" id="MobiDB-lite"/>
    </source>
</evidence>
<evidence type="ECO:0000313" key="2">
    <source>
        <dbReference type="EMBL" id="CAA9535271.1"/>
    </source>
</evidence>
<gene>
    <name evidence="2" type="ORF">AVDCRST_MAG49-390</name>
</gene>
<proteinExistence type="predicted"/>
<feature type="region of interest" description="Disordered" evidence="1">
    <location>
        <begin position="1"/>
        <end position="61"/>
    </location>
</feature>